<dbReference type="Gene3D" id="3.90.930.1">
    <property type="match status" value="1"/>
</dbReference>
<sequence length="320" mass="36310">MKPLFTLAFLLFLAFAGFAQQNVYYLKKNGRYVDIPDSADYTRTINPIDGNPNLYIVTDVYKNGKTKMEAFSTKNSPAVSLEGKCTEYFQSGIIQSRSIYTGNIKGGETSEYYPNGKLYRTIIYPTDGARDNEIMARFTVVANYDSLGKALVQNGKGFYKGYDWDFKYLNEWGKITDGKRDSTWHGEDKKYGFTFTEEYKDGKLIKGTSVKDGETFTYDGVNLRAPAFEGGVPAFSQFLSRNLKYPNEARKNDIYGYVILTFIVEKNGDVSDIRVARSAHPLLDQEAMRILKKSPKWLPGLRHGIPVRVQYSVPINFALQ</sequence>
<evidence type="ECO:0000256" key="2">
    <source>
        <dbReference type="ARBA" id="ARBA00006555"/>
    </source>
</evidence>
<comment type="similarity">
    <text evidence="2">Belongs to the TonB family.</text>
</comment>
<accession>A0A372NU46</accession>
<organism evidence="12 13">
    <name type="scientific">Mucilaginibacter conchicola</name>
    <dbReference type="NCBI Taxonomy" id="2303333"/>
    <lineage>
        <taxon>Bacteria</taxon>
        <taxon>Pseudomonadati</taxon>
        <taxon>Bacteroidota</taxon>
        <taxon>Sphingobacteriia</taxon>
        <taxon>Sphingobacteriales</taxon>
        <taxon>Sphingobacteriaceae</taxon>
        <taxon>Mucilaginibacter</taxon>
    </lineage>
</organism>
<dbReference type="InterPro" id="IPR051045">
    <property type="entry name" value="TonB-dependent_transducer"/>
</dbReference>
<evidence type="ECO:0000256" key="7">
    <source>
        <dbReference type="ARBA" id="ARBA00022927"/>
    </source>
</evidence>
<evidence type="ECO:0000256" key="9">
    <source>
        <dbReference type="ARBA" id="ARBA00023136"/>
    </source>
</evidence>
<dbReference type="InterPro" id="IPR037682">
    <property type="entry name" value="TonB_C"/>
</dbReference>
<keyword evidence="7" id="KW-0653">Protein transport</keyword>
<feature type="signal peptide" evidence="10">
    <location>
        <begin position="1"/>
        <end position="19"/>
    </location>
</feature>
<dbReference type="RefSeq" id="WP_117392496.1">
    <property type="nucleotide sequence ID" value="NZ_QWDC01000002.1"/>
</dbReference>
<evidence type="ECO:0000256" key="3">
    <source>
        <dbReference type="ARBA" id="ARBA00022448"/>
    </source>
</evidence>
<evidence type="ECO:0000256" key="5">
    <source>
        <dbReference type="ARBA" id="ARBA00022519"/>
    </source>
</evidence>
<evidence type="ECO:0000256" key="10">
    <source>
        <dbReference type="SAM" id="SignalP"/>
    </source>
</evidence>
<name>A0A372NU46_9SPHI</name>
<dbReference type="SUPFAM" id="SSF74653">
    <property type="entry name" value="TolA/TonB C-terminal domain"/>
    <property type="match status" value="1"/>
</dbReference>
<dbReference type="Pfam" id="PF03544">
    <property type="entry name" value="TonB_C"/>
    <property type="match status" value="1"/>
</dbReference>
<protein>
    <submittedName>
        <fullName evidence="12">TonB family protein</fullName>
    </submittedName>
</protein>
<dbReference type="SUPFAM" id="SSF82185">
    <property type="entry name" value="Histone H3 K4-specific methyltransferase SET7/9 N-terminal domain"/>
    <property type="match status" value="1"/>
</dbReference>
<proteinExistence type="inferred from homology"/>
<comment type="subcellular location">
    <subcellularLocation>
        <location evidence="1">Cell inner membrane</location>
        <topology evidence="1">Single-pass membrane protein</topology>
        <orientation evidence="1">Periplasmic side</orientation>
    </subcellularLocation>
</comment>
<dbReference type="GO" id="GO:0055085">
    <property type="term" value="P:transmembrane transport"/>
    <property type="evidence" value="ECO:0007669"/>
    <property type="project" value="InterPro"/>
</dbReference>
<keyword evidence="13" id="KW-1185">Reference proteome</keyword>
<evidence type="ECO:0000259" key="11">
    <source>
        <dbReference type="PROSITE" id="PS52015"/>
    </source>
</evidence>
<evidence type="ECO:0000313" key="12">
    <source>
        <dbReference type="EMBL" id="RFZ92788.1"/>
    </source>
</evidence>
<dbReference type="PANTHER" id="PTHR33446:SF2">
    <property type="entry name" value="PROTEIN TONB"/>
    <property type="match status" value="1"/>
</dbReference>
<keyword evidence="5" id="KW-0997">Cell inner membrane</keyword>
<comment type="caution">
    <text evidence="12">The sequence shown here is derived from an EMBL/GenBank/DDBJ whole genome shotgun (WGS) entry which is preliminary data.</text>
</comment>
<dbReference type="EMBL" id="QWDC01000002">
    <property type="protein sequence ID" value="RFZ92788.1"/>
    <property type="molecule type" value="Genomic_DNA"/>
</dbReference>
<feature type="chain" id="PRO_5017068382" evidence="10">
    <location>
        <begin position="20"/>
        <end position="320"/>
    </location>
</feature>
<evidence type="ECO:0000256" key="1">
    <source>
        <dbReference type="ARBA" id="ARBA00004383"/>
    </source>
</evidence>
<dbReference type="GO" id="GO:0098797">
    <property type="term" value="C:plasma membrane protein complex"/>
    <property type="evidence" value="ECO:0007669"/>
    <property type="project" value="TreeGrafter"/>
</dbReference>
<dbReference type="Gene3D" id="3.30.1150.10">
    <property type="match status" value="1"/>
</dbReference>
<evidence type="ECO:0000313" key="13">
    <source>
        <dbReference type="Proteomes" id="UP000264217"/>
    </source>
</evidence>
<dbReference type="AlphaFoldDB" id="A0A372NU46"/>
<feature type="domain" description="TonB C-terminal" evidence="11">
    <location>
        <begin position="230"/>
        <end position="320"/>
    </location>
</feature>
<keyword evidence="6" id="KW-0812">Transmembrane</keyword>
<keyword evidence="8" id="KW-1133">Transmembrane helix</keyword>
<evidence type="ECO:0000256" key="8">
    <source>
        <dbReference type="ARBA" id="ARBA00022989"/>
    </source>
</evidence>
<dbReference type="GO" id="GO:0031992">
    <property type="term" value="F:energy transducer activity"/>
    <property type="evidence" value="ECO:0007669"/>
    <property type="project" value="TreeGrafter"/>
</dbReference>
<reference evidence="12 13" key="1">
    <citation type="submission" date="2018-08" db="EMBL/GenBank/DDBJ databases">
        <title>Mucilaginibacter sp. MYSH2.</title>
        <authorList>
            <person name="Seo T."/>
        </authorList>
    </citation>
    <scope>NUCLEOTIDE SEQUENCE [LARGE SCALE GENOMIC DNA]</scope>
    <source>
        <strain evidence="12 13">MYSH2</strain>
    </source>
</reference>
<dbReference type="PANTHER" id="PTHR33446">
    <property type="entry name" value="PROTEIN TONB-RELATED"/>
    <property type="match status" value="1"/>
</dbReference>
<keyword evidence="4" id="KW-1003">Cell membrane</keyword>
<dbReference type="NCBIfam" id="TIGR01352">
    <property type="entry name" value="tonB_Cterm"/>
    <property type="match status" value="1"/>
</dbReference>
<dbReference type="Proteomes" id="UP000264217">
    <property type="component" value="Unassembled WGS sequence"/>
</dbReference>
<dbReference type="PROSITE" id="PS52015">
    <property type="entry name" value="TONB_CTD"/>
    <property type="match status" value="1"/>
</dbReference>
<dbReference type="InterPro" id="IPR006260">
    <property type="entry name" value="TonB/TolA_C"/>
</dbReference>
<gene>
    <name evidence="12" type="ORF">D0C36_15435</name>
</gene>
<evidence type="ECO:0000256" key="4">
    <source>
        <dbReference type="ARBA" id="ARBA00022475"/>
    </source>
</evidence>
<keyword evidence="9" id="KW-0472">Membrane</keyword>
<keyword evidence="10" id="KW-0732">Signal</keyword>
<dbReference type="GO" id="GO:0015031">
    <property type="term" value="P:protein transport"/>
    <property type="evidence" value="ECO:0007669"/>
    <property type="project" value="UniProtKB-KW"/>
</dbReference>
<evidence type="ECO:0000256" key="6">
    <source>
        <dbReference type="ARBA" id="ARBA00022692"/>
    </source>
</evidence>
<keyword evidence="3" id="KW-0813">Transport</keyword>
<dbReference type="OrthoDB" id="649093at2"/>